<feature type="signal peptide" evidence="1">
    <location>
        <begin position="1"/>
        <end position="21"/>
    </location>
</feature>
<reference evidence="2 3" key="1">
    <citation type="submission" date="2024-02" db="EMBL/GenBank/DDBJ databases">
        <title>Discinaceae phylogenomics.</title>
        <authorList>
            <person name="Dirks A.C."/>
            <person name="James T.Y."/>
        </authorList>
    </citation>
    <scope>NUCLEOTIDE SEQUENCE [LARGE SCALE GENOMIC DNA]</scope>
    <source>
        <strain evidence="2 3">ACD0624</strain>
    </source>
</reference>
<protein>
    <submittedName>
        <fullName evidence="2">Uncharacterized protein</fullName>
    </submittedName>
</protein>
<accession>A0ABR3GGY4</accession>
<feature type="chain" id="PRO_5047287414" evidence="1">
    <location>
        <begin position="22"/>
        <end position="182"/>
    </location>
</feature>
<keyword evidence="3" id="KW-1185">Reference proteome</keyword>
<evidence type="ECO:0000313" key="3">
    <source>
        <dbReference type="Proteomes" id="UP001447188"/>
    </source>
</evidence>
<organism evidence="2 3">
    <name type="scientific">Discina gigas</name>
    <dbReference type="NCBI Taxonomy" id="1032678"/>
    <lineage>
        <taxon>Eukaryota</taxon>
        <taxon>Fungi</taxon>
        <taxon>Dikarya</taxon>
        <taxon>Ascomycota</taxon>
        <taxon>Pezizomycotina</taxon>
        <taxon>Pezizomycetes</taxon>
        <taxon>Pezizales</taxon>
        <taxon>Discinaceae</taxon>
        <taxon>Discina</taxon>
    </lineage>
</organism>
<comment type="caution">
    <text evidence="2">The sequence shown here is derived from an EMBL/GenBank/DDBJ whole genome shotgun (WGS) entry which is preliminary data.</text>
</comment>
<evidence type="ECO:0000313" key="2">
    <source>
        <dbReference type="EMBL" id="KAL0635219.1"/>
    </source>
</evidence>
<dbReference type="EMBL" id="JBBBZM010000075">
    <property type="protein sequence ID" value="KAL0635219.1"/>
    <property type="molecule type" value="Genomic_DNA"/>
</dbReference>
<evidence type="ECO:0000256" key="1">
    <source>
        <dbReference type="SAM" id="SignalP"/>
    </source>
</evidence>
<sequence length="182" mass="19198">MHFSTVTSISLLGFAIHASAAALHTREINSGFWQISAKPPGDSSAIGIPLILGTDPTNTPTRLSTGAADEVPVCVQLLDIVDAQGVHYAGAKIINHPGITEDLFMWKTYGAKYLMSSTRLNIAGTRGDWTFVQDPSSTDLLLSLNGDTVAKQTEYGVHFGSDIPVAEGGVLISLVGVEVEAC</sequence>
<dbReference type="Proteomes" id="UP001447188">
    <property type="component" value="Unassembled WGS sequence"/>
</dbReference>
<name>A0ABR3GGY4_9PEZI</name>
<gene>
    <name evidence="2" type="ORF">Q9L58_005865</name>
</gene>
<proteinExistence type="predicted"/>
<keyword evidence="1" id="KW-0732">Signal</keyword>